<evidence type="ECO:0000256" key="5">
    <source>
        <dbReference type="ARBA" id="ARBA00022840"/>
    </source>
</evidence>
<dbReference type="Proteomes" id="UP000824232">
    <property type="component" value="Unassembled WGS sequence"/>
</dbReference>
<dbReference type="Pfam" id="PF00871">
    <property type="entry name" value="Acetate_kinase"/>
    <property type="match status" value="1"/>
</dbReference>
<evidence type="ECO:0000256" key="1">
    <source>
        <dbReference type="ARBA" id="ARBA00008748"/>
    </source>
</evidence>
<reference evidence="8" key="1">
    <citation type="submission" date="2020-10" db="EMBL/GenBank/DDBJ databases">
        <authorList>
            <person name="Gilroy R."/>
        </authorList>
    </citation>
    <scope>NUCLEOTIDE SEQUENCE</scope>
    <source>
        <strain evidence="8">CHK184-20233</strain>
    </source>
</reference>
<gene>
    <name evidence="6" type="primary">ackA</name>
    <name evidence="8" type="ORF">IAB38_03180</name>
</gene>
<dbReference type="SUPFAM" id="SSF53067">
    <property type="entry name" value="Actin-like ATPase domain"/>
    <property type="match status" value="2"/>
</dbReference>
<keyword evidence="6" id="KW-0460">Magnesium</keyword>
<dbReference type="GO" id="GO:0008776">
    <property type="term" value="F:acetate kinase activity"/>
    <property type="evidence" value="ECO:0007669"/>
    <property type="project" value="UniProtKB-UniRule"/>
</dbReference>
<dbReference type="InterPro" id="IPR023865">
    <property type="entry name" value="Aliphatic_acid_kinase_CS"/>
</dbReference>
<comment type="caution">
    <text evidence="8">The sequence shown here is derived from an EMBL/GenBank/DDBJ whole genome shotgun (WGS) entry which is preliminary data.</text>
</comment>
<accession>A0A9D1J303</accession>
<dbReference type="EC" id="2.7.2.1" evidence="6"/>
<name>A0A9D1J303_9FIRM</name>
<comment type="subcellular location">
    <subcellularLocation>
        <location evidence="6">Cytoplasm</location>
    </subcellularLocation>
</comment>
<keyword evidence="3 6" id="KW-0547">Nucleotide-binding</keyword>
<keyword evidence="6" id="KW-0479">Metal-binding</keyword>
<evidence type="ECO:0000256" key="4">
    <source>
        <dbReference type="ARBA" id="ARBA00022777"/>
    </source>
</evidence>
<dbReference type="PROSITE" id="PS01076">
    <property type="entry name" value="ACETATE_KINASE_2"/>
    <property type="match status" value="1"/>
</dbReference>
<organism evidence="8 9">
    <name type="scientific">Candidatus Onthousia excrementipullorum</name>
    <dbReference type="NCBI Taxonomy" id="2840884"/>
    <lineage>
        <taxon>Bacteria</taxon>
        <taxon>Bacillati</taxon>
        <taxon>Bacillota</taxon>
        <taxon>Bacilli</taxon>
        <taxon>Candidatus Onthousia</taxon>
    </lineage>
</organism>
<dbReference type="HAMAP" id="MF_00020">
    <property type="entry name" value="Acetate_kinase"/>
    <property type="match status" value="1"/>
</dbReference>
<dbReference type="PRINTS" id="PR00471">
    <property type="entry name" value="ACETATEKNASE"/>
</dbReference>
<evidence type="ECO:0000256" key="2">
    <source>
        <dbReference type="ARBA" id="ARBA00022679"/>
    </source>
</evidence>
<dbReference type="GO" id="GO:0000287">
    <property type="term" value="F:magnesium ion binding"/>
    <property type="evidence" value="ECO:0007669"/>
    <property type="project" value="UniProtKB-UniRule"/>
</dbReference>
<feature type="binding site" evidence="6">
    <location>
        <position position="8"/>
    </location>
    <ligand>
        <name>Mg(2+)</name>
        <dbReference type="ChEBI" id="CHEBI:18420"/>
    </ligand>
</feature>
<dbReference type="CDD" id="cd24010">
    <property type="entry name" value="ASKHA_NBD_AcK_PK"/>
    <property type="match status" value="1"/>
</dbReference>
<keyword evidence="2 6" id="KW-0808">Transferase</keyword>
<comment type="caution">
    <text evidence="6">Lacks conserved residue(s) required for the propagation of feature annotation.</text>
</comment>
<feature type="binding site" evidence="6">
    <location>
        <position position="15"/>
    </location>
    <ligand>
        <name>ATP</name>
        <dbReference type="ChEBI" id="CHEBI:30616"/>
    </ligand>
</feature>
<comment type="function">
    <text evidence="6">Catalyzes the formation of acetyl phosphate from acetate and ATP. Can also catalyze the reverse reaction.</text>
</comment>
<feature type="binding site" evidence="6">
    <location>
        <position position="89"/>
    </location>
    <ligand>
        <name>substrate</name>
    </ligand>
</feature>
<dbReference type="GO" id="GO:0006083">
    <property type="term" value="P:acetate metabolic process"/>
    <property type="evidence" value="ECO:0007669"/>
    <property type="project" value="TreeGrafter"/>
</dbReference>
<dbReference type="AlphaFoldDB" id="A0A9D1J303"/>
<dbReference type="InterPro" id="IPR043129">
    <property type="entry name" value="ATPase_NBD"/>
</dbReference>
<evidence type="ECO:0000313" key="9">
    <source>
        <dbReference type="Proteomes" id="UP000824232"/>
    </source>
</evidence>
<protein>
    <recommendedName>
        <fullName evidence="6">Acetate kinase</fullName>
        <ecNumber evidence="6">2.7.2.1</ecNumber>
    </recommendedName>
    <alternativeName>
        <fullName evidence="6">Acetokinase</fullName>
    </alternativeName>
</protein>
<evidence type="ECO:0000313" key="8">
    <source>
        <dbReference type="EMBL" id="HIR59032.1"/>
    </source>
</evidence>
<sequence length="395" mass="43985">MMLLLAVNSGSSTLKFRLYDMPSEKVITKGSFERIGSLDSDYTIRVNDEKIYKKEEIDSHEKAVNILLTELVEKGIVKKLDDIKAVGHRVVHGGVLYSHSVIITDRVLDEIERIKDLAPLHNPAAIVGIKAFSKAIPNATMVACFDTAFHQTIEEKEFLYSVPYEWYVKYDVRKYGFHGLSHQYITTRMKDILGKDGNLIICHIGNGASISAVKEGKCIATSMGFTPNAGIMMGTRSGDIDYSIIGYIMKKTGMSYDEVDNLLNKKSGLEGIAGMSDLRDIDRAFIAKDSKVVLAIDMYTERIAEYIAKYFLKLGNVDAIIFTAGGGENDPIIRKEVLNKLKPLGVEVDEKLNEETIVRKDKEGLITTKKSSIASYVLATDEELVIAKDTYNLTK</sequence>
<dbReference type="InterPro" id="IPR004372">
    <property type="entry name" value="Ac/propionate_kinase"/>
</dbReference>
<evidence type="ECO:0000256" key="7">
    <source>
        <dbReference type="RuleBase" id="RU003835"/>
    </source>
</evidence>
<feature type="binding site" evidence="6">
    <location>
        <position position="382"/>
    </location>
    <ligand>
        <name>Mg(2+)</name>
        <dbReference type="ChEBI" id="CHEBI:18420"/>
    </ligand>
</feature>
<feature type="binding site" evidence="6">
    <location>
        <begin position="203"/>
        <end position="207"/>
    </location>
    <ligand>
        <name>ATP</name>
        <dbReference type="ChEBI" id="CHEBI:30616"/>
    </ligand>
</feature>
<dbReference type="InterPro" id="IPR000890">
    <property type="entry name" value="Aliphatic_acid_kin_short-chain"/>
</dbReference>
<reference evidence="8" key="2">
    <citation type="journal article" date="2021" name="PeerJ">
        <title>Extensive microbial diversity within the chicken gut microbiome revealed by metagenomics and culture.</title>
        <authorList>
            <person name="Gilroy R."/>
            <person name="Ravi A."/>
            <person name="Getino M."/>
            <person name="Pursley I."/>
            <person name="Horton D.L."/>
            <person name="Alikhan N.F."/>
            <person name="Baker D."/>
            <person name="Gharbi K."/>
            <person name="Hall N."/>
            <person name="Watson M."/>
            <person name="Adriaenssens E.M."/>
            <person name="Foster-Nyarko E."/>
            <person name="Jarju S."/>
            <person name="Secka A."/>
            <person name="Antonio M."/>
            <person name="Oren A."/>
            <person name="Chaudhuri R.R."/>
            <person name="La Ragione R."/>
            <person name="Hildebrand F."/>
            <person name="Pallen M.J."/>
        </authorList>
    </citation>
    <scope>NUCLEOTIDE SEQUENCE</scope>
    <source>
        <strain evidence="8">CHK184-20233</strain>
    </source>
</reference>
<dbReference type="GO" id="GO:0005524">
    <property type="term" value="F:ATP binding"/>
    <property type="evidence" value="ECO:0007669"/>
    <property type="project" value="UniProtKB-KW"/>
</dbReference>
<evidence type="ECO:0000256" key="3">
    <source>
        <dbReference type="ARBA" id="ARBA00022741"/>
    </source>
</evidence>
<dbReference type="EMBL" id="DVHC01000031">
    <property type="protein sequence ID" value="HIR59032.1"/>
    <property type="molecule type" value="Genomic_DNA"/>
</dbReference>
<feature type="site" description="Transition state stabilizer" evidence="6">
    <location>
        <position position="236"/>
    </location>
</feature>
<dbReference type="PANTHER" id="PTHR21060">
    <property type="entry name" value="ACETATE KINASE"/>
    <property type="match status" value="1"/>
</dbReference>
<dbReference type="PROSITE" id="PS01075">
    <property type="entry name" value="ACETATE_KINASE_1"/>
    <property type="match status" value="1"/>
</dbReference>
<keyword evidence="4 6" id="KW-0418">Kinase</keyword>
<keyword evidence="6" id="KW-0963">Cytoplasm</keyword>
<comment type="pathway">
    <text evidence="6">Metabolic intermediate biosynthesis; acetyl-CoA biosynthesis; acetyl-CoA from acetate: step 1/2.</text>
</comment>
<comment type="subunit">
    <text evidence="6">Homodimer.</text>
</comment>
<evidence type="ECO:0000256" key="6">
    <source>
        <dbReference type="HAMAP-Rule" id="MF_00020"/>
    </source>
</evidence>
<feature type="binding site" evidence="6">
    <location>
        <begin position="277"/>
        <end position="279"/>
    </location>
    <ligand>
        <name>ATP</name>
        <dbReference type="ChEBI" id="CHEBI:30616"/>
    </ligand>
</feature>
<comment type="catalytic activity">
    <reaction evidence="6">
        <text>acetate + ATP = acetyl phosphate + ADP</text>
        <dbReference type="Rhea" id="RHEA:11352"/>
        <dbReference type="ChEBI" id="CHEBI:22191"/>
        <dbReference type="ChEBI" id="CHEBI:30089"/>
        <dbReference type="ChEBI" id="CHEBI:30616"/>
        <dbReference type="ChEBI" id="CHEBI:456216"/>
        <dbReference type="EC" id="2.7.2.1"/>
    </reaction>
</comment>
<dbReference type="GO" id="GO:0005737">
    <property type="term" value="C:cytoplasm"/>
    <property type="evidence" value="ECO:0007669"/>
    <property type="project" value="UniProtKB-SubCell"/>
</dbReference>
<comment type="similarity">
    <text evidence="1 6 7">Belongs to the acetokinase family.</text>
</comment>
<dbReference type="PIRSF" id="PIRSF000722">
    <property type="entry name" value="Acetate_prop_kin"/>
    <property type="match status" value="1"/>
</dbReference>
<keyword evidence="5 6" id="KW-0067">ATP-binding</keyword>
<dbReference type="NCBIfam" id="TIGR00016">
    <property type="entry name" value="ackA"/>
    <property type="match status" value="1"/>
</dbReference>
<feature type="site" description="Transition state stabilizer" evidence="6">
    <location>
        <position position="178"/>
    </location>
</feature>
<dbReference type="PANTHER" id="PTHR21060:SF15">
    <property type="entry name" value="ACETATE KINASE-RELATED"/>
    <property type="match status" value="1"/>
</dbReference>
<feature type="active site" description="Proton donor/acceptor" evidence="6">
    <location>
        <position position="146"/>
    </location>
</feature>
<dbReference type="GO" id="GO:0006085">
    <property type="term" value="P:acetyl-CoA biosynthetic process"/>
    <property type="evidence" value="ECO:0007669"/>
    <property type="project" value="UniProtKB-UniRule"/>
</dbReference>
<dbReference type="Gene3D" id="3.30.420.40">
    <property type="match status" value="2"/>
</dbReference>
<proteinExistence type="inferred from homology"/>
<comment type="cofactor">
    <cofactor evidence="6">
        <name>Mg(2+)</name>
        <dbReference type="ChEBI" id="CHEBI:18420"/>
    </cofactor>
    <cofactor evidence="6">
        <name>Mn(2+)</name>
        <dbReference type="ChEBI" id="CHEBI:29035"/>
    </cofactor>
    <text evidence="6">Mg(2+). Can also accept Mn(2+).</text>
</comment>